<comment type="caution">
    <text evidence="3">The sequence shown here is derived from an EMBL/GenBank/DDBJ whole genome shotgun (WGS) entry which is preliminary data.</text>
</comment>
<gene>
    <name evidence="3" type="ORF">KHM83_19240</name>
</gene>
<name>A0ABS5PUP0_9FIRM</name>
<evidence type="ECO:0000256" key="1">
    <source>
        <dbReference type="ARBA" id="ARBA00007521"/>
    </source>
</evidence>
<organism evidence="3 4">
    <name type="scientific">Fusibacter paucivorans</name>
    <dbReference type="NCBI Taxonomy" id="76009"/>
    <lineage>
        <taxon>Bacteria</taxon>
        <taxon>Bacillati</taxon>
        <taxon>Bacillota</taxon>
        <taxon>Clostridia</taxon>
        <taxon>Eubacteriales</taxon>
        <taxon>Eubacteriales Family XII. Incertae Sedis</taxon>
        <taxon>Fusibacter</taxon>
    </lineage>
</organism>
<dbReference type="Pfam" id="PF02452">
    <property type="entry name" value="PemK_toxin"/>
    <property type="match status" value="1"/>
</dbReference>
<evidence type="ECO:0000313" key="3">
    <source>
        <dbReference type="EMBL" id="MBS7528806.1"/>
    </source>
</evidence>
<comment type="similarity">
    <text evidence="1">Belongs to the PemK/MazF family.</text>
</comment>
<dbReference type="PANTHER" id="PTHR33988">
    <property type="entry name" value="ENDORIBONUCLEASE MAZF-RELATED"/>
    <property type="match status" value="1"/>
</dbReference>
<dbReference type="Gene3D" id="2.30.30.110">
    <property type="match status" value="1"/>
</dbReference>
<proteinExistence type="inferred from homology"/>
<dbReference type="PANTHER" id="PTHR33988:SF2">
    <property type="entry name" value="ENDORIBONUCLEASE MAZF"/>
    <property type="match status" value="1"/>
</dbReference>
<dbReference type="RefSeq" id="WP_213238661.1">
    <property type="nucleotide sequence ID" value="NZ_JAHBCL010000064.1"/>
</dbReference>
<dbReference type="EMBL" id="JAHBCL010000064">
    <property type="protein sequence ID" value="MBS7528806.1"/>
    <property type="molecule type" value="Genomic_DNA"/>
</dbReference>
<keyword evidence="4" id="KW-1185">Reference proteome</keyword>
<reference evidence="3 4" key="1">
    <citation type="submission" date="2021-05" db="EMBL/GenBank/DDBJ databases">
        <title>Fusibacter ferrireducens sp. nov., an anaerobic, sulfur- and Fe-reducing bacterium isolated from the mangrove sediment.</title>
        <authorList>
            <person name="Qiu D."/>
        </authorList>
    </citation>
    <scope>NUCLEOTIDE SEQUENCE [LARGE SCALE GENOMIC DNA]</scope>
    <source>
        <strain evidence="3 4">DSM 12116</strain>
    </source>
</reference>
<evidence type="ECO:0000256" key="2">
    <source>
        <dbReference type="ARBA" id="ARBA00022649"/>
    </source>
</evidence>
<keyword evidence="2" id="KW-1277">Toxin-antitoxin system</keyword>
<dbReference type="InterPro" id="IPR003477">
    <property type="entry name" value="PemK-like"/>
</dbReference>
<sequence>MYKQGDILLVPIPFTDLTSSKRRPVLVLSNSSYNNSSEDIIVIAITSNIRGGKREILFDDSDMIEGYLPKTSCIRSDKVYTLSKSIVVKRYGALSQSKTLDVKERLIDIVTE</sequence>
<dbReference type="InterPro" id="IPR011067">
    <property type="entry name" value="Plasmid_toxin/cell-grow_inhib"/>
</dbReference>
<accession>A0ABS5PUP0</accession>
<evidence type="ECO:0000313" key="4">
    <source>
        <dbReference type="Proteomes" id="UP000746471"/>
    </source>
</evidence>
<protein>
    <submittedName>
        <fullName evidence="3">Type II toxin-antitoxin system PemK/MazF family toxin</fullName>
    </submittedName>
</protein>
<dbReference type="Proteomes" id="UP000746471">
    <property type="component" value="Unassembled WGS sequence"/>
</dbReference>
<dbReference type="SUPFAM" id="SSF50118">
    <property type="entry name" value="Cell growth inhibitor/plasmid maintenance toxic component"/>
    <property type="match status" value="1"/>
</dbReference>